<evidence type="ECO:0000313" key="2">
    <source>
        <dbReference type="Proteomes" id="UP000249464"/>
    </source>
</evidence>
<keyword evidence="2" id="KW-1185">Reference proteome</keyword>
<dbReference type="EMBL" id="FQNC01000080">
    <property type="protein sequence ID" value="SGZ11788.1"/>
    <property type="molecule type" value="Genomic_DNA"/>
</dbReference>
<name>A0A2X0PJI0_9BASI</name>
<sequence length="311" mass="35127">MSQMTLDRLRNELHPIVTLIHTFERVDRTYLVFLVREAAFSKQARPRLWVQYMSFVACPKWHLNPRIIEVENGFRIADEVAPPPRDRKGTHVLSILVHGATSHWPYEYNCLKTAFTFQALQMVESCWVVDPSSVDGMTQGMDDHYGRCGWGDSGGLAIWTNTLKLPNRAPTLDHLFAHDGSFQQWRNQAAKYDPQATTPDLFISAAEISEMKEAVERAPTPSKKNLRKLLTMALKSSGRENRRGSCGVRVLYYALALIKHVSEQEQPEARIGCLGAFAHQWPCQVELDPQLFPNKFGCTDGEGVQVSLTAG</sequence>
<proteinExistence type="predicted"/>
<organism evidence="1 2">
    <name type="scientific">Microbotryum silenes-dioicae</name>
    <dbReference type="NCBI Taxonomy" id="796604"/>
    <lineage>
        <taxon>Eukaryota</taxon>
        <taxon>Fungi</taxon>
        <taxon>Dikarya</taxon>
        <taxon>Basidiomycota</taxon>
        <taxon>Pucciniomycotina</taxon>
        <taxon>Microbotryomycetes</taxon>
        <taxon>Microbotryales</taxon>
        <taxon>Microbotryaceae</taxon>
        <taxon>Microbotryum</taxon>
    </lineage>
</organism>
<evidence type="ECO:0000313" key="1">
    <source>
        <dbReference type="EMBL" id="SGZ11788.1"/>
    </source>
</evidence>
<dbReference type="AlphaFoldDB" id="A0A2X0PJI0"/>
<gene>
    <name evidence="1" type="primary">BQ5605_C028g10457</name>
    <name evidence="1" type="ORF">BQ5605_C028G10457</name>
</gene>
<protein>
    <submittedName>
        <fullName evidence="1">BQ5605_C028g10457 protein</fullName>
    </submittedName>
</protein>
<accession>A0A2X0PJI0</accession>
<reference evidence="1 2" key="1">
    <citation type="submission" date="2016-11" db="EMBL/GenBank/DDBJ databases">
        <authorList>
            <person name="Jaros S."/>
            <person name="Januszkiewicz K."/>
            <person name="Wedrychowicz H."/>
        </authorList>
    </citation>
    <scope>NUCLEOTIDE SEQUENCE [LARGE SCALE GENOMIC DNA]</scope>
</reference>
<dbReference type="Proteomes" id="UP000249464">
    <property type="component" value="Unassembled WGS sequence"/>
</dbReference>